<dbReference type="AlphaFoldDB" id="A0A8H3J0L3"/>
<accession>A0A8H3J0L3</accession>
<dbReference type="SUPFAM" id="SSF55811">
    <property type="entry name" value="Nudix"/>
    <property type="match status" value="1"/>
</dbReference>
<dbReference type="PROSITE" id="PS51462">
    <property type="entry name" value="NUDIX"/>
    <property type="match status" value="1"/>
</dbReference>
<name>A0A8H3J0L3_9LECA</name>
<keyword evidence="3" id="KW-1185">Reference proteome</keyword>
<evidence type="ECO:0000313" key="3">
    <source>
        <dbReference type="Proteomes" id="UP000664203"/>
    </source>
</evidence>
<evidence type="ECO:0000313" key="2">
    <source>
        <dbReference type="EMBL" id="CAF9938468.1"/>
    </source>
</evidence>
<sequence length="247" mass="26936">MEPQTPIQIHIPPSLHHLAIPLPTFLSQHKQYTNLAVGSFIFASSTSPAPAPRLLIVQRAASERGFPNLWEVPGGSCEVSDPTILHSLARETFEETGLRLTRFCRQVGSGVEFVTGYGAREKRWCKLSFEIEVAEIEGDDMSCGRFGGLGKVAAKADAGHNRVDAVDGVGEIEGVNEVSVTLDPAEHQAYAWVTEKEIREDKYAIISSEQKHLMREALILRKADVEKSKAMFAGAASAVPLKKGSPE</sequence>
<reference evidence="2" key="1">
    <citation type="submission" date="2021-03" db="EMBL/GenBank/DDBJ databases">
        <authorList>
            <person name="Tagirdzhanova G."/>
        </authorList>
    </citation>
    <scope>NUCLEOTIDE SEQUENCE</scope>
</reference>
<organism evidence="2 3">
    <name type="scientific">Alectoria fallacina</name>
    <dbReference type="NCBI Taxonomy" id="1903189"/>
    <lineage>
        <taxon>Eukaryota</taxon>
        <taxon>Fungi</taxon>
        <taxon>Dikarya</taxon>
        <taxon>Ascomycota</taxon>
        <taxon>Pezizomycotina</taxon>
        <taxon>Lecanoromycetes</taxon>
        <taxon>OSLEUM clade</taxon>
        <taxon>Lecanoromycetidae</taxon>
        <taxon>Lecanorales</taxon>
        <taxon>Lecanorineae</taxon>
        <taxon>Parmeliaceae</taxon>
        <taxon>Alectoria</taxon>
    </lineage>
</organism>
<dbReference type="Gene3D" id="3.90.79.10">
    <property type="entry name" value="Nucleoside Triphosphate Pyrophosphohydrolase"/>
    <property type="match status" value="1"/>
</dbReference>
<feature type="domain" description="Nudix hydrolase" evidence="1">
    <location>
        <begin position="32"/>
        <end position="218"/>
    </location>
</feature>
<dbReference type="PANTHER" id="PTHR43736">
    <property type="entry name" value="ADP-RIBOSE PYROPHOSPHATASE"/>
    <property type="match status" value="1"/>
</dbReference>
<dbReference type="InterPro" id="IPR015797">
    <property type="entry name" value="NUDIX_hydrolase-like_dom_sf"/>
</dbReference>
<protein>
    <recommendedName>
        <fullName evidence="1">Nudix hydrolase domain-containing protein</fullName>
    </recommendedName>
</protein>
<dbReference type="EMBL" id="CAJPDR010000513">
    <property type="protein sequence ID" value="CAF9938468.1"/>
    <property type="molecule type" value="Genomic_DNA"/>
</dbReference>
<dbReference type="InterPro" id="IPR000086">
    <property type="entry name" value="NUDIX_hydrolase_dom"/>
</dbReference>
<evidence type="ECO:0000259" key="1">
    <source>
        <dbReference type="PROSITE" id="PS51462"/>
    </source>
</evidence>
<proteinExistence type="predicted"/>
<dbReference type="Proteomes" id="UP000664203">
    <property type="component" value="Unassembled WGS sequence"/>
</dbReference>
<comment type="caution">
    <text evidence="2">The sequence shown here is derived from an EMBL/GenBank/DDBJ whole genome shotgun (WGS) entry which is preliminary data.</text>
</comment>
<dbReference type="OrthoDB" id="276276at2759"/>
<dbReference type="PANTHER" id="PTHR43736:SF1">
    <property type="entry name" value="DIHYDRONEOPTERIN TRIPHOSPHATE DIPHOSPHATASE"/>
    <property type="match status" value="1"/>
</dbReference>
<gene>
    <name evidence="2" type="ORF">ALECFALPRED_007703</name>
</gene>
<dbReference type="Pfam" id="PF00293">
    <property type="entry name" value="NUDIX"/>
    <property type="match status" value="1"/>
</dbReference>
<dbReference type="CDD" id="cd02883">
    <property type="entry name" value="NUDIX_Hydrolase"/>
    <property type="match status" value="1"/>
</dbReference>